<dbReference type="Proteomes" id="UP000198287">
    <property type="component" value="Unassembled WGS sequence"/>
</dbReference>
<dbReference type="AlphaFoldDB" id="A0A226DF18"/>
<feature type="chain" id="PRO_5013370750" evidence="1">
    <location>
        <begin position="16"/>
        <end position="153"/>
    </location>
</feature>
<accession>A0A226DF18</accession>
<evidence type="ECO:0000313" key="2">
    <source>
        <dbReference type="EMBL" id="OXA43307.1"/>
    </source>
</evidence>
<reference evidence="2 3" key="1">
    <citation type="submission" date="2015-12" db="EMBL/GenBank/DDBJ databases">
        <title>The genome of Folsomia candida.</title>
        <authorList>
            <person name="Faddeeva A."/>
            <person name="Derks M.F."/>
            <person name="Anvar Y."/>
            <person name="Smit S."/>
            <person name="Van Straalen N."/>
            <person name="Roelofs D."/>
        </authorList>
    </citation>
    <scope>NUCLEOTIDE SEQUENCE [LARGE SCALE GENOMIC DNA]</scope>
    <source>
        <strain evidence="2 3">VU population</strain>
        <tissue evidence="2">Whole body</tissue>
    </source>
</reference>
<protein>
    <submittedName>
        <fullName evidence="2">Uncharacterized protein</fullName>
    </submittedName>
</protein>
<evidence type="ECO:0000313" key="3">
    <source>
        <dbReference type="Proteomes" id="UP000198287"/>
    </source>
</evidence>
<keyword evidence="3" id="KW-1185">Reference proteome</keyword>
<sequence length="153" mass="16241">MILLVLVTLTSAVMGGLLPAAPVTLPPISILDQSIDTGPFDAKANITYQNNELDYDVGEWVNLSELPGPIHIPVNQSMQALGAFGENSWAVMNGSLSIPGCYNMWQVNGALGLIGSNVGGSLINCLYGDQLLTVLLDPTLLPTAYFIRDIPKA</sequence>
<feature type="signal peptide" evidence="1">
    <location>
        <begin position="1"/>
        <end position="15"/>
    </location>
</feature>
<evidence type="ECO:0000256" key="1">
    <source>
        <dbReference type="SAM" id="SignalP"/>
    </source>
</evidence>
<keyword evidence="1" id="KW-0732">Signal</keyword>
<proteinExistence type="predicted"/>
<dbReference type="EMBL" id="LNIX01000023">
    <property type="protein sequence ID" value="OXA43307.1"/>
    <property type="molecule type" value="Genomic_DNA"/>
</dbReference>
<comment type="caution">
    <text evidence="2">The sequence shown here is derived from an EMBL/GenBank/DDBJ whole genome shotgun (WGS) entry which is preliminary data.</text>
</comment>
<organism evidence="2 3">
    <name type="scientific">Folsomia candida</name>
    <name type="common">Springtail</name>
    <dbReference type="NCBI Taxonomy" id="158441"/>
    <lineage>
        <taxon>Eukaryota</taxon>
        <taxon>Metazoa</taxon>
        <taxon>Ecdysozoa</taxon>
        <taxon>Arthropoda</taxon>
        <taxon>Hexapoda</taxon>
        <taxon>Collembola</taxon>
        <taxon>Entomobryomorpha</taxon>
        <taxon>Isotomoidea</taxon>
        <taxon>Isotomidae</taxon>
        <taxon>Proisotominae</taxon>
        <taxon>Folsomia</taxon>
    </lineage>
</organism>
<name>A0A226DF18_FOLCA</name>
<gene>
    <name evidence="2" type="ORF">Fcan01_22149</name>
</gene>